<evidence type="ECO:0000313" key="1">
    <source>
        <dbReference type="EMBL" id="KFD67849.1"/>
    </source>
</evidence>
<sequence length="145" mass="16827">MNFLAERRIDQIMIAAGMTAYLHTLDIPINKPFKGHLRMEMNYYYENKMERNQCGNSEWHSSQDLVIRVKNSWDGITEGCVANALRAGYLDKKLSFKESSIARHERLRQMVPQETEWQEIQAGTQGSEIHDDAPENDAMSVFEQM</sequence>
<accession>A0A085NEF3</accession>
<evidence type="ECO:0008006" key="2">
    <source>
        <dbReference type="Google" id="ProtNLM"/>
    </source>
</evidence>
<proteinExistence type="predicted"/>
<reference evidence="1" key="1">
    <citation type="journal article" date="2014" name="Nat. Genet.">
        <title>Genome and transcriptome of the porcine whipworm Trichuris suis.</title>
        <authorList>
            <person name="Jex A.R."/>
            <person name="Nejsum P."/>
            <person name="Schwarz E.M."/>
            <person name="Hu L."/>
            <person name="Young N.D."/>
            <person name="Hall R.S."/>
            <person name="Korhonen P.K."/>
            <person name="Liao S."/>
            <person name="Thamsborg S."/>
            <person name="Xia J."/>
            <person name="Xu P."/>
            <person name="Wang S."/>
            <person name="Scheerlinck J.P."/>
            <person name="Hofmann A."/>
            <person name="Sternberg P.W."/>
            <person name="Wang J."/>
            <person name="Gasser R.B."/>
        </authorList>
    </citation>
    <scope>NUCLEOTIDE SEQUENCE [LARGE SCALE GENOMIC DNA]</scope>
    <source>
        <strain evidence="1">DCEP-RM93F</strain>
    </source>
</reference>
<protein>
    <recommendedName>
        <fullName evidence="2">DDE-1 domain-containing protein</fullName>
    </recommendedName>
</protein>
<name>A0A085NEF3_9BILA</name>
<organism evidence="1">
    <name type="scientific">Trichuris suis</name>
    <name type="common">pig whipworm</name>
    <dbReference type="NCBI Taxonomy" id="68888"/>
    <lineage>
        <taxon>Eukaryota</taxon>
        <taxon>Metazoa</taxon>
        <taxon>Ecdysozoa</taxon>
        <taxon>Nematoda</taxon>
        <taxon>Enoplea</taxon>
        <taxon>Dorylaimia</taxon>
        <taxon>Trichinellida</taxon>
        <taxon>Trichuridae</taxon>
        <taxon>Trichuris</taxon>
    </lineage>
</organism>
<dbReference type="Proteomes" id="UP000030758">
    <property type="component" value="Unassembled WGS sequence"/>
</dbReference>
<gene>
    <name evidence="1" type="ORF">M514_19932</name>
</gene>
<dbReference type="AlphaFoldDB" id="A0A085NEF3"/>
<dbReference type="EMBL" id="KL367510">
    <property type="protein sequence ID" value="KFD67849.1"/>
    <property type="molecule type" value="Genomic_DNA"/>
</dbReference>